<keyword evidence="6" id="KW-1185">Reference proteome</keyword>
<organism evidence="5 6">
    <name type="scientific">Psilocybe cyanescens</name>
    <dbReference type="NCBI Taxonomy" id="93625"/>
    <lineage>
        <taxon>Eukaryota</taxon>
        <taxon>Fungi</taxon>
        <taxon>Dikarya</taxon>
        <taxon>Basidiomycota</taxon>
        <taxon>Agaricomycotina</taxon>
        <taxon>Agaricomycetes</taxon>
        <taxon>Agaricomycetidae</taxon>
        <taxon>Agaricales</taxon>
        <taxon>Agaricineae</taxon>
        <taxon>Strophariaceae</taxon>
        <taxon>Psilocybe</taxon>
    </lineage>
</organism>
<name>A0A409XH19_PSICY</name>
<gene>
    <name evidence="5" type="ORF">CVT25_006293</name>
</gene>
<evidence type="ECO:0000256" key="1">
    <source>
        <dbReference type="SAM" id="MobiDB-lite"/>
    </source>
</evidence>
<dbReference type="Proteomes" id="UP000283269">
    <property type="component" value="Unassembled WGS sequence"/>
</dbReference>
<evidence type="ECO:0000259" key="4">
    <source>
        <dbReference type="Pfam" id="PF10355"/>
    </source>
</evidence>
<dbReference type="EMBL" id="NHYD01001729">
    <property type="protein sequence ID" value="PPQ90053.1"/>
    <property type="molecule type" value="Genomic_DNA"/>
</dbReference>
<feature type="transmembrane region" description="Helical" evidence="2">
    <location>
        <begin position="138"/>
        <end position="155"/>
    </location>
</feature>
<keyword evidence="2" id="KW-1133">Transmembrane helix</keyword>
<evidence type="ECO:0000256" key="3">
    <source>
        <dbReference type="SAM" id="SignalP"/>
    </source>
</evidence>
<dbReference type="AlphaFoldDB" id="A0A409XH19"/>
<feature type="chain" id="PRO_5019150870" description="Protein YTP1-like C-terminal domain-containing protein" evidence="3">
    <location>
        <begin position="20"/>
        <end position="403"/>
    </location>
</feature>
<keyword evidence="3" id="KW-0732">Signal</keyword>
<reference evidence="5 6" key="1">
    <citation type="journal article" date="2018" name="Evol. Lett.">
        <title>Horizontal gene cluster transfer increased hallucinogenic mushroom diversity.</title>
        <authorList>
            <person name="Reynolds H.T."/>
            <person name="Vijayakumar V."/>
            <person name="Gluck-Thaler E."/>
            <person name="Korotkin H.B."/>
            <person name="Matheny P.B."/>
            <person name="Slot J.C."/>
        </authorList>
    </citation>
    <scope>NUCLEOTIDE SEQUENCE [LARGE SCALE GENOMIC DNA]</scope>
    <source>
        <strain evidence="5 6">2631</strain>
    </source>
</reference>
<evidence type="ECO:0000256" key="2">
    <source>
        <dbReference type="SAM" id="Phobius"/>
    </source>
</evidence>
<feature type="signal peptide" evidence="3">
    <location>
        <begin position="1"/>
        <end position="19"/>
    </location>
</feature>
<feature type="transmembrane region" description="Helical" evidence="2">
    <location>
        <begin position="167"/>
        <end position="187"/>
    </location>
</feature>
<dbReference type="InterPro" id="IPR018827">
    <property type="entry name" value="YTP1_C"/>
</dbReference>
<keyword evidence="2" id="KW-0472">Membrane</keyword>
<feature type="region of interest" description="Disordered" evidence="1">
    <location>
        <begin position="250"/>
        <end position="269"/>
    </location>
</feature>
<feature type="transmembrane region" description="Helical" evidence="2">
    <location>
        <begin position="106"/>
        <end position="126"/>
    </location>
</feature>
<proteinExistence type="predicted"/>
<accession>A0A409XH19</accession>
<feature type="region of interest" description="Disordered" evidence="1">
    <location>
        <begin position="381"/>
        <end position="403"/>
    </location>
</feature>
<dbReference type="InParanoid" id="A0A409XH19"/>
<evidence type="ECO:0000313" key="5">
    <source>
        <dbReference type="EMBL" id="PPQ90053.1"/>
    </source>
</evidence>
<feature type="transmembrane region" description="Helical" evidence="2">
    <location>
        <begin position="317"/>
        <end position="339"/>
    </location>
</feature>
<comment type="caution">
    <text evidence="5">The sequence shown here is derived from an EMBL/GenBank/DDBJ whole genome shotgun (WGS) entry which is preliminary data.</text>
</comment>
<evidence type="ECO:0000313" key="6">
    <source>
        <dbReference type="Proteomes" id="UP000283269"/>
    </source>
</evidence>
<feature type="transmembrane region" description="Helical" evidence="2">
    <location>
        <begin position="43"/>
        <end position="62"/>
    </location>
</feature>
<dbReference type="Pfam" id="PF10355">
    <property type="entry name" value="Ytp1"/>
    <property type="match status" value="1"/>
</dbReference>
<feature type="domain" description="Protein YTP1-like C-terminal" evidence="4">
    <location>
        <begin position="97"/>
        <end position="339"/>
    </location>
</feature>
<dbReference type="OrthoDB" id="4137487at2759"/>
<dbReference type="PANTHER" id="PTHR31685:SF2">
    <property type="entry name" value="PROTEIN YTP1"/>
    <property type="match status" value="1"/>
</dbReference>
<feature type="transmembrane region" description="Helical" evidence="2">
    <location>
        <begin position="69"/>
        <end position="86"/>
    </location>
</feature>
<protein>
    <recommendedName>
        <fullName evidence="4">Protein YTP1-like C-terminal domain-containing protein</fullName>
    </recommendedName>
</protein>
<dbReference type="STRING" id="93625.A0A409XH19"/>
<dbReference type="PANTHER" id="PTHR31685">
    <property type="entry name" value="INTEGRAL MEMBRANE PROTEIN (AFU_ORTHOLOGUE AFUA_6G12730)-RELATED"/>
    <property type="match status" value="1"/>
</dbReference>
<sequence length="403" mass="44852">MTNLLRIAFVTCFLTYAAAHEHHDELSEEEANAPVDNMLWIHMLLQALVWGILFPIGMVLGITRSRWHVPLQSTGYALTVGGYILGHSHKGRAFLPSVHGQCLAHYIMGSGFIAYAVIMTIIMLVGEQWVRRSGRSPEFFDSSVITLWGIVNTFTEHHGGSWSVKDMQHTILGVLWWTGGILGIYLARNNRRNIVPAVIIFLTGWAMSEHAQALMLSTKVHAMFGHTLMLAGVTRIAEVCYFVPTYAGEGPDDDSHSEHTLADGVSPRTSSTHKTFAARSFQYLTPFLLASAGLMFMSATDEELTYVHDNQMDHVTYILIIISFSFLLYTFIVFLVNLYPTTGRNASNVALNTVDDSNIEMVTPGGRSKWYSRVPLRGNGGQAHVLGDDEDDEDLMAPQMGRR</sequence>
<keyword evidence="2" id="KW-0812">Transmembrane</keyword>
<feature type="transmembrane region" description="Helical" evidence="2">
    <location>
        <begin position="276"/>
        <end position="297"/>
    </location>
</feature>